<dbReference type="InterPro" id="IPR013216">
    <property type="entry name" value="Methyltransf_11"/>
</dbReference>
<reference evidence="8" key="1">
    <citation type="submission" date="2017-09" db="EMBL/GenBank/DDBJ databases">
        <title>Depth-based differentiation of microbial function through sediment-hosted aquifers and enrichment of novel symbionts in the deep terrestrial subsurface.</title>
        <authorList>
            <person name="Probst A.J."/>
            <person name="Ladd B."/>
            <person name="Jarett J.K."/>
            <person name="Geller-Mcgrath D.E."/>
            <person name="Sieber C.M.K."/>
            <person name="Emerson J.B."/>
            <person name="Anantharaman K."/>
            <person name="Thomas B.C."/>
            <person name="Malmstrom R."/>
            <person name="Stieglmeier M."/>
            <person name="Klingl A."/>
            <person name="Woyke T."/>
            <person name="Ryan C.M."/>
            <person name="Banfield J.F."/>
        </authorList>
    </citation>
    <scope>NUCLEOTIDE SEQUENCE [LARGE SCALE GENOMIC DNA]</scope>
</reference>
<comment type="cofactor">
    <cofactor evidence="1">
        <name>Mg(2+)</name>
        <dbReference type="ChEBI" id="CHEBI:18420"/>
    </cofactor>
</comment>
<dbReference type="GO" id="GO:0008757">
    <property type="term" value="F:S-adenosylmethionine-dependent methyltransferase activity"/>
    <property type="evidence" value="ECO:0007669"/>
    <property type="project" value="InterPro"/>
</dbReference>
<dbReference type="NCBIfam" id="TIGR00318">
    <property type="entry name" value="cyaB"/>
    <property type="match status" value="1"/>
</dbReference>
<evidence type="ECO:0000259" key="6">
    <source>
        <dbReference type="PROSITE" id="PS51707"/>
    </source>
</evidence>
<name>A0A2M7QGZ9_9BACT</name>
<dbReference type="InterPro" id="IPR006439">
    <property type="entry name" value="HAD-SF_hydro_IA"/>
</dbReference>
<sequence>MATIMNKINYFPLDNIFREKGQYLDYVFNIYDKIYELKNIKYEGKVSEELFNYVLKRKYFVLLVIYDENHKIYLERNVQDELYWSLPGGSVRTDEDIHTAIRRISERISLGPNKTVIGEIEPIAFVTNKFSYKDQTFSHYGIAFIARVRNKNKLNIDDSTGSFVYSTPVEIKKINRYANKEVVKLALIRLKNYISPPPEEEVFTNEKYNFRYMIHNQFMKRFILTDRLKKKQQFIDQIKSLIGPAKKYIDVSCGDSNLIQKLANNDFEYIVANDISWSQIKLAGNKDPRIIFTNHNSQYLPFQKNSFDVAYCGNTLHHMGSKKELLDLFSSLMRVSKKIIIVEIEHPKETGLIPYLLNRYWYVGFLRDVGGSFFTKKDFESVITSYFSDLCEVKFKEFNNIQGRYLVAEIDKKNLLAKENKNKVLEIEYKYKCSKLDFLLDKCRKIGFVLKEQTEEKDGYLTDISGKFIKNRTCLRIRSSGQSCELTFKGKSMILSGVYAKEEHNLPLDITLRENYFDILFSLGFYRYVEVDKKRTVYSLEGSKYVISIAIDEIKNVGSFVEFEAIADAEEYKNRREKIQKELLEFIRKFKISGLTEASLPYRDYVAGYLADNVLKKQQLKAILFDFDGTIIPSEEMFFAAYRKIAKEVFNRDITIEEYIDNELNKNSNLIKYLNRKSPEKLINNKEFIEKVYQEYDGQLDKLLANENLIVNLKAIELLKNKGYKLALVSTSKRQFIGKVLNYFKMNKLFDVVIAREDVKNLKPDPQAYLEALEKLGITFDQCLAIEDSNRGAKSAQKAKVNCVLVKNNSLYSKYSDYDSNLIIFNDVIEIIMLLLYA</sequence>
<gene>
    <name evidence="7" type="primary">cyaB</name>
    <name evidence="7" type="ORF">COY88_01365</name>
</gene>
<keyword evidence="5" id="KW-0119">Carbohydrate metabolism</keyword>
<organism evidence="7 8">
    <name type="scientific">Candidatus Roizmanbacteria bacterium CG_4_10_14_0_8_um_filter_35_28</name>
    <dbReference type="NCBI Taxonomy" id="1974827"/>
    <lineage>
        <taxon>Bacteria</taxon>
        <taxon>Candidatus Roizmaniibacteriota</taxon>
    </lineage>
</organism>
<comment type="caution">
    <text evidence="7">The sequence shown here is derived from an EMBL/GenBank/DDBJ whole genome shotgun (WGS) entry which is preliminary data.</text>
</comment>
<dbReference type="PANTHER" id="PTHR46193">
    <property type="entry name" value="6-PHOSPHOGLUCONATE PHOSPHATASE"/>
    <property type="match status" value="1"/>
</dbReference>
<evidence type="ECO:0000256" key="5">
    <source>
        <dbReference type="ARBA" id="ARBA00023277"/>
    </source>
</evidence>
<dbReference type="Pfam" id="PF01928">
    <property type="entry name" value="CYTH"/>
    <property type="match status" value="1"/>
</dbReference>
<dbReference type="SFLD" id="SFLDG01129">
    <property type="entry name" value="C1.5:_HAD__Beta-PGM__Phosphata"/>
    <property type="match status" value="1"/>
</dbReference>
<dbReference type="Pfam" id="PF00293">
    <property type="entry name" value="NUDIX"/>
    <property type="match status" value="1"/>
</dbReference>
<dbReference type="SUPFAM" id="SSF55154">
    <property type="entry name" value="CYTH-like phosphatases"/>
    <property type="match status" value="1"/>
</dbReference>
<dbReference type="InterPro" id="IPR023214">
    <property type="entry name" value="HAD_sf"/>
</dbReference>
<dbReference type="Pfam" id="PF13419">
    <property type="entry name" value="HAD_2"/>
    <property type="match status" value="1"/>
</dbReference>
<dbReference type="Gene3D" id="3.40.50.1000">
    <property type="entry name" value="HAD superfamily/HAD-like"/>
    <property type="match status" value="1"/>
</dbReference>
<dbReference type="Gene3D" id="2.40.320.10">
    <property type="entry name" value="Hypothetical Protein Pfu-838710-001"/>
    <property type="match status" value="1"/>
</dbReference>
<dbReference type="EMBL" id="PFLH01000018">
    <property type="protein sequence ID" value="PIY71245.1"/>
    <property type="molecule type" value="Genomic_DNA"/>
</dbReference>
<dbReference type="PRINTS" id="PR00413">
    <property type="entry name" value="HADHALOGNASE"/>
</dbReference>
<dbReference type="Gene3D" id="3.40.50.150">
    <property type="entry name" value="Vaccinia Virus protein VP39"/>
    <property type="match status" value="1"/>
</dbReference>
<proteinExistence type="inferred from homology"/>
<dbReference type="Gene3D" id="3.90.79.10">
    <property type="entry name" value="Nucleoside Triphosphate Pyrophosphohydrolase"/>
    <property type="match status" value="1"/>
</dbReference>
<dbReference type="SFLD" id="SFLDS00003">
    <property type="entry name" value="Haloacid_Dehalogenase"/>
    <property type="match status" value="1"/>
</dbReference>
<evidence type="ECO:0000256" key="2">
    <source>
        <dbReference type="ARBA" id="ARBA00006171"/>
    </source>
</evidence>
<dbReference type="Proteomes" id="UP000230344">
    <property type="component" value="Unassembled WGS sequence"/>
</dbReference>
<dbReference type="InterPro" id="IPR008173">
    <property type="entry name" value="Adenylyl_cyclase_CyaB"/>
</dbReference>
<dbReference type="CDD" id="cd07890">
    <property type="entry name" value="CYTH-like_AC_IV-like"/>
    <property type="match status" value="1"/>
</dbReference>
<dbReference type="Pfam" id="PF08241">
    <property type="entry name" value="Methyltransf_11"/>
    <property type="match status" value="1"/>
</dbReference>
<feature type="domain" description="CYTH" evidence="6">
    <location>
        <begin position="424"/>
        <end position="611"/>
    </location>
</feature>
<dbReference type="InterPro" id="IPR051600">
    <property type="entry name" value="Beta-PGM-like"/>
</dbReference>
<dbReference type="SUPFAM" id="SSF55811">
    <property type="entry name" value="Nudix"/>
    <property type="match status" value="1"/>
</dbReference>
<protein>
    <submittedName>
        <fullName evidence="7">Class IV adenylate cyclase</fullName>
    </submittedName>
</protein>
<keyword evidence="4" id="KW-0460">Magnesium</keyword>
<comment type="similarity">
    <text evidence="2">Belongs to the HAD-like hydrolase superfamily. CbbY/CbbZ/Gph/YieH family.</text>
</comment>
<dbReference type="PROSITE" id="PS51707">
    <property type="entry name" value="CYTH"/>
    <property type="match status" value="1"/>
</dbReference>
<evidence type="ECO:0000256" key="3">
    <source>
        <dbReference type="ARBA" id="ARBA00022723"/>
    </source>
</evidence>
<dbReference type="SUPFAM" id="SSF56784">
    <property type="entry name" value="HAD-like"/>
    <property type="match status" value="1"/>
</dbReference>
<evidence type="ECO:0000256" key="4">
    <source>
        <dbReference type="ARBA" id="ARBA00022842"/>
    </source>
</evidence>
<dbReference type="InterPro" id="IPR000086">
    <property type="entry name" value="NUDIX_hydrolase_dom"/>
</dbReference>
<accession>A0A2M7QGZ9</accession>
<keyword evidence="3" id="KW-0479">Metal-binding</keyword>
<dbReference type="InterPro" id="IPR041492">
    <property type="entry name" value="HAD_2"/>
</dbReference>
<evidence type="ECO:0000313" key="7">
    <source>
        <dbReference type="EMBL" id="PIY71245.1"/>
    </source>
</evidence>
<dbReference type="PANTHER" id="PTHR46193:SF18">
    <property type="entry name" value="HEXITOL PHOSPHATASE B"/>
    <property type="match status" value="1"/>
</dbReference>
<dbReference type="InterPro" id="IPR023198">
    <property type="entry name" value="PGP-like_dom2"/>
</dbReference>
<dbReference type="InterPro" id="IPR036412">
    <property type="entry name" value="HAD-like_sf"/>
</dbReference>
<dbReference type="SMART" id="SM01118">
    <property type="entry name" value="CYTH"/>
    <property type="match status" value="1"/>
</dbReference>
<dbReference type="SUPFAM" id="SSF53335">
    <property type="entry name" value="S-adenosyl-L-methionine-dependent methyltransferases"/>
    <property type="match status" value="1"/>
</dbReference>
<dbReference type="InterPro" id="IPR015797">
    <property type="entry name" value="NUDIX_hydrolase-like_dom_sf"/>
</dbReference>
<evidence type="ECO:0000256" key="1">
    <source>
        <dbReference type="ARBA" id="ARBA00001946"/>
    </source>
</evidence>
<dbReference type="GO" id="GO:0046872">
    <property type="term" value="F:metal ion binding"/>
    <property type="evidence" value="ECO:0007669"/>
    <property type="project" value="UniProtKB-KW"/>
</dbReference>
<evidence type="ECO:0000313" key="8">
    <source>
        <dbReference type="Proteomes" id="UP000230344"/>
    </source>
</evidence>
<dbReference type="InterPro" id="IPR023577">
    <property type="entry name" value="CYTH_domain"/>
</dbReference>
<dbReference type="InterPro" id="IPR029063">
    <property type="entry name" value="SAM-dependent_MTases_sf"/>
</dbReference>
<dbReference type="Gene3D" id="1.10.150.240">
    <property type="entry name" value="Putative phosphatase, domain 2"/>
    <property type="match status" value="1"/>
</dbReference>
<dbReference type="NCBIfam" id="TIGR01509">
    <property type="entry name" value="HAD-SF-IA-v3"/>
    <property type="match status" value="1"/>
</dbReference>
<dbReference type="CDD" id="cd02440">
    <property type="entry name" value="AdoMet_MTases"/>
    <property type="match status" value="1"/>
</dbReference>
<dbReference type="AlphaFoldDB" id="A0A2M7QGZ9"/>
<dbReference type="InterPro" id="IPR033469">
    <property type="entry name" value="CYTH-like_dom_sf"/>
</dbReference>